<dbReference type="Proteomes" id="UP000295447">
    <property type="component" value="Unassembled WGS sequence"/>
</dbReference>
<evidence type="ECO:0000313" key="2">
    <source>
        <dbReference type="Proteomes" id="UP000295447"/>
    </source>
</evidence>
<name>A0A4V3G656_9ACTN</name>
<dbReference type="PANTHER" id="PTHR36454">
    <property type="entry name" value="LMO2823 PROTEIN"/>
    <property type="match status" value="1"/>
</dbReference>
<dbReference type="AlphaFoldDB" id="A0A4V3G656"/>
<organism evidence="1 2">
    <name type="scientific">Kribbella kalugense</name>
    <dbReference type="NCBI Taxonomy" id="2512221"/>
    <lineage>
        <taxon>Bacteria</taxon>
        <taxon>Bacillati</taxon>
        <taxon>Actinomycetota</taxon>
        <taxon>Actinomycetes</taxon>
        <taxon>Propionibacteriales</taxon>
        <taxon>Kribbellaceae</taxon>
        <taxon>Kribbella</taxon>
    </lineage>
</organism>
<dbReference type="OrthoDB" id="9781616at2"/>
<dbReference type="EMBL" id="SODF01000004">
    <property type="protein sequence ID" value="TDW13964.1"/>
    <property type="molecule type" value="Genomic_DNA"/>
</dbReference>
<dbReference type="PANTHER" id="PTHR36454:SF1">
    <property type="entry name" value="DUF1015 DOMAIN-CONTAINING PROTEIN"/>
    <property type="match status" value="1"/>
</dbReference>
<sequence>MPDARGSVLRLDPLRAWRFVAGKVSGLGAVTSPPYDVLEPAIVRRLTDSDLHNMVRLILPRDPDLGPARYDEPAQRLARWQQDGVVIQDDRPAMYVYEQQLGNAVLCGLVGSLQLDPERRVVLPHEEVMQHWVDDRLRLMEATDADLEPILLAYADGGAASDAVDNARAGEPWVVADTYNGAHHQIWRIDDPTTLALIADELSKHEAVIADGHHRYAAYLERQRREPGRPGAAVGLAMLVDYIRHPLTLDPIHRVVPGLSLQTVQTHTPPGWQMQPGRIEGDPDRISITDGASWLTLHSATETPTVAQLHELLLPAWGVVQEDISFHHTLADALALAGPQQVAVELAAPRMDQVLRSAAQGVVLPQKATSFGPKPRVGLLFRTL</sequence>
<evidence type="ECO:0000313" key="1">
    <source>
        <dbReference type="EMBL" id="TDW13964.1"/>
    </source>
</evidence>
<gene>
    <name evidence="1" type="ORF">EV650_7543</name>
</gene>
<accession>A0A4V3G656</accession>
<dbReference type="InterPro" id="IPR008323">
    <property type="entry name" value="UCP033563"/>
</dbReference>
<proteinExistence type="predicted"/>
<dbReference type="Pfam" id="PF06245">
    <property type="entry name" value="DUF1015"/>
    <property type="match status" value="1"/>
</dbReference>
<keyword evidence="2" id="KW-1185">Reference proteome</keyword>
<dbReference type="RefSeq" id="WP_134123966.1">
    <property type="nucleotide sequence ID" value="NZ_SODF01000004.1"/>
</dbReference>
<reference evidence="1 2" key="1">
    <citation type="submission" date="2019-03" db="EMBL/GenBank/DDBJ databases">
        <title>Genomic Encyclopedia of Type Strains, Phase III (KMG-III): the genomes of soil and plant-associated and newly described type strains.</title>
        <authorList>
            <person name="Whitman W."/>
        </authorList>
    </citation>
    <scope>NUCLEOTIDE SEQUENCE [LARGE SCALE GENOMIC DNA]</scope>
    <source>
        <strain evidence="1 2">VKM Ac-2570</strain>
    </source>
</reference>
<comment type="caution">
    <text evidence="1">The sequence shown here is derived from an EMBL/GenBank/DDBJ whole genome shotgun (WGS) entry which is preliminary data.</text>
</comment>
<protein>
    <submittedName>
        <fullName evidence="1">Uncharacterized protein (DUF1015 family)</fullName>
    </submittedName>
</protein>